<name>A0A926VNQ6_9CYAN</name>
<protein>
    <submittedName>
        <fullName evidence="1">DUF2993 domain-containing protein</fullName>
    </submittedName>
</protein>
<reference evidence="1" key="1">
    <citation type="journal article" date="2015" name="ISME J.">
        <title>Draft Genome Sequence of Streptomyces incarnatus NRRL8089, which Produces the Nucleoside Antibiotic Sinefungin.</title>
        <authorList>
            <person name="Oshima K."/>
            <person name="Hattori M."/>
            <person name="Shimizu H."/>
            <person name="Fukuda K."/>
            <person name="Nemoto M."/>
            <person name="Inagaki K."/>
            <person name="Tamura T."/>
        </authorList>
    </citation>
    <scope>NUCLEOTIDE SEQUENCE</scope>
    <source>
        <strain evidence="1">FACHB-1375</strain>
    </source>
</reference>
<evidence type="ECO:0000313" key="1">
    <source>
        <dbReference type="EMBL" id="MBD2186222.1"/>
    </source>
</evidence>
<sequence>MLGGLTGFTNPGGGDWGERMLNTVASQSIRHLFTKSESVEVSVRCSPSSKLLQGSIDSFKMSGRGLVIRRDFPVEEMSFETDAVSLDFSSILKGKITLKQPTQAIALVTLSEEGINQAFKAELVRKRLQNLSIDSLNDLTGGESVSFTEVQLQLENGNRIRLFAKAELPERGTVPISMTMTLGVERRRRITFKDPQFHPDGVPEELRETSQTLAKALAEVLDNMVDLDRFDLDGVTMRINRLETQGKKLLFSGYAQIEHFPGVG</sequence>
<dbReference type="Proteomes" id="UP000641646">
    <property type="component" value="Unassembled WGS sequence"/>
</dbReference>
<dbReference type="Pfam" id="PF11209">
    <property type="entry name" value="LmeA"/>
    <property type="match status" value="1"/>
</dbReference>
<organism evidence="1 2">
    <name type="scientific">Aerosakkonema funiforme FACHB-1375</name>
    <dbReference type="NCBI Taxonomy" id="2949571"/>
    <lineage>
        <taxon>Bacteria</taxon>
        <taxon>Bacillati</taxon>
        <taxon>Cyanobacteriota</taxon>
        <taxon>Cyanophyceae</taxon>
        <taxon>Oscillatoriophycideae</taxon>
        <taxon>Aerosakkonematales</taxon>
        <taxon>Aerosakkonemataceae</taxon>
        <taxon>Aerosakkonema</taxon>
    </lineage>
</organism>
<dbReference type="InterPro" id="IPR021373">
    <property type="entry name" value="DUF2993"/>
</dbReference>
<gene>
    <name evidence="1" type="ORF">H6G03_35075</name>
</gene>
<comment type="caution">
    <text evidence="1">The sequence shown here is derived from an EMBL/GenBank/DDBJ whole genome shotgun (WGS) entry which is preliminary data.</text>
</comment>
<dbReference type="RefSeq" id="WP_190475333.1">
    <property type="nucleotide sequence ID" value="NZ_JACJPW010000178.1"/>
</dbReference>
<dbReference type="EMBL" id="JACJPW010000178">
    <property type="protein sequence ID" value="MBD2186222.1"/>
    <property type="molecule type" value="Genomic_DNA"/>
</dbReference>
<dbReference type="AlphaFoldDB" id="A0A926VNQ6"/>
<evidence type="ECO:0000313" key="2">
    <source>
        <dbReference type="Proteomes" id="UP000641646"/>
    </source>
</evidence>
<proteinExistence type="predicted"/>
<keyword evidence="2" id="KW-1185">Reference proteome</keyword>
<accession>A0A926VNQ6</accession>
<reference evidence="1" key="2">
    <citation type="submission" date="2020-08" db="EMBL/GenBank/DDBJ databases">
        <authorList>
            <person name="Chen M."/>
            <person name="Teng W."/>
            <person name="Zhao L."/>
            <person name="Hu C."/>
            <person name="Zhou Y."/>
            <person name="Han B."/>
            <person name="Song L."/>
            <person name="Shu W."/>
        </authorList>
    </citation>
    <scope>NUCLEOTIDE SEQUENCE</scope>
    <source>
        <strain evidence="1">FACHB-1375</strain>
    </source>
</reference>